<accession>A0ACC5RBL3</accession>
<proteinExistence type="predicted"/>
<evidence type="ECO:0000313" key="2">
    <source>
        <dbReference type="Proteomes" id="UP000616151"/>
    </source>
</evidence>
<name>A0ACC5RBL3_9HYPH</name>
<sequence length="358" mass="39086">MFLEIVFGWLIGSVLGIVAHEAGHAFAAMATGMRVKKIAIGWGEPFFARTWRGIRIELNRNPGGGCTQIEEEIYLRKGAYLFMLLAGSLCNIVLLLGAAAAWYYNMLPARADYLVLGFSCAQIFLIAFALQPDAASVGHGGWSDGRRIAFLLKQKNGSLTPLAQCHLLSLEPYANGKDPVASLSPASLRLMDIHHDLHHGNGELPAEIVQAAVTELSKGEMSTEEELMILDSLISKAVVNGNKNLHAGMEEWSNRAMERGSHINTIKFSRAAVLIELGRFMDGKALIEASEHPDDRPYDAVLNSIFLAKAEAGLGNHDRADDLLAQASIRISDESSKDVQTDMQLLWHRTKDILAGQA</sequence>
<comment type="caution">
    <text evidence="1">The sequence shown here is derived from an EMBL/GenBank/DDBJ whole genome shotgun (WGS) entry which is preliminary data.</text>
</comment>
<dbReference type="EMBL" id="JAENHL010000008">
    <property type="protein sequence ID" value="MBK1870043.1"/>
    <property type="molecule type" value="Genomic_DNA"/>
</dbReference>
<evidence type="ECO:0000313" key="1">
    <source>
        <dbReference type="EMBL" id="MBK1870043.1"/>
    </source>
</evidence>
<gene>
    <name evidence="1" type="ORF">JHL16_27000</name>
</gene>
<protein>
    <submittedName>
        <fullName evidence="1">M50 family metallopeptidase</fullName>
    </submittedName>
</protein>
<keyword evidence="2" id="KW-1185">Reference proteome</keyword>
<dbReference type="Proteomes" id="UP000616151">
    <property type="component" value="Unassembled WGS sequence"/>
</dbReference>
<organism evidence="1 2">
    <name type="scientific">Taklimakanibacter albus</name>
    <dbReference type="NCBI Taxonomy" id="2800327"/>
    <lineage>
        <taxon>Bacteria</taxon>
        <taxon>Pseudomonadati</taxon>
        <taxon>Pseudomonadota</taxon>
        <taxon>Alphaproteobacteria</taxon>
        <taxon>Hyphomicrobiales</taxon>
        <taxon>Aestuariivirgaceae</taxon>
        <taxon>Taklimakanibacter</taxon>
    </lineage>
</organism>
<reference evidence="1" key="1">
    <citation type="submission" date="2021-01" db="EMBL/GenBank/DDBJ databases">
        <authorList>
            <person name="Sun Q."/>
        </authorList>
    </citation>
    <scope>NUCLEOTIDE SEQUENCE</scope>
    <source>
        <strain evidence="1">YIM B02566</strain>
    </source>
</reference>